<evidence type="ECO:0000256" key="1">
    <source>
        <dbReference type="SAM" id="MobiDB-lite"/>
    </source>
</evidence>
<proteinExistence type="predicted"/>
<dbReference type="SUPFAM" id="SSF50494">
    <property type="entry name" value="Trypsin-like serine proteases"/>
    <property type="match status" value="1"/>
</dbReference>
<dbReference type="Proteomes" id="UP000516428">
    <property type="component" value="Chromosome"/>
</dbReference>
<dbReference type="Pfam" id="PF20028">
    <property type="entry name" value="VMAP-C"/>
    <property type="match status" value="1"/>
</dbReference>
<dbReference type="Pfam" id="PF13365">
    <property type="entry name" value="Trypsin_2"/>
    <property type="match status" value="1"/>
</dbReference>
<dbReference type="InterPro" id="IPR045450">
    <property type="entry name" value="VMAP_C"/>
</dbReference>
<dbReference type="RefSeq" id="WP_188339092.1">
    <property type="nucleotide sequence ID" value="NZ_CP061281.1"/>
</dbReference>
<dbReference type="EMBL" id="CP061281">
    <property type="protein sequence ID" value="QNS06409.1"/>
    <property type="molecule type" value="Genomic_DNA"/>
</dbReference>
<dbReference type="KEGG" id="sxn:IAG42_24380"/>
<protein>
    <submittedName>
        <fullName evidence="3">Trypsin-like peptidase domain-containing protein</fullName>
    </submittedName>
</protein>
<evidence type="ECO:0000313" key="3">
    <source>
        <dbReference type="EMBL" id="QNS06409.1"/>
    </source>
</evidence>
<dbReference type="InterPro" id="IPR009003">
    <property type="entry name" value="Peptidase_S1_PA"/>
</dbReference>
<feature type="compositionally biased region" description="Basic residues" evidence="1">
    <location>
        <begin position="397"/>
        <end position="408"/>
    </location>
</feature>
<evidence type="ECO:0000313" key="4">
    <source>
        <dbReference type="Proteomes" id="UP000516428"/>
    </source>
</evidence>
<feature type="compositionally biased region" description="Basic and acidic residues" evidence="1">
    <location>
        <begin position="409"/>
        <end position="423"/>
    </location>
</feature>
<feature type="domain" description="vWA-MoxR associated protein C-terminal" evidence="2">
    <location>
        <begin position="304"/>
        <end position="532"/>
    </location>
</feature>
<name>A0A7H1BCF4_9ACTN</name>
<reference evidence="3 4" key="1">
    <citation type="submission" date="2020-09" db="EMBL/GenBank/DDBJ databases">
        <title>A novel species.</title>
        <authorList>
            <person name="Gao J."/>
        </authorList>
    </citation>
    <scope>NUCLEOTIDE SEQUENCE [LARGE SCALE GENOMIC DNA]</scope>
    <source>
        <strain evidence="3 4">CRXT-Y-14</strain>
    </source>
</reference>
<dbReference type="Gene3D" id="2.40.10.120">
    <property type="match status" value="1"/>
</dbReference>
<accession>A0A7H1BCF4</accession>
<organism evidence="3 4">
    <name type="scientific">Streptomyces xanthii</name>
    <dbReference type="NCBI Taxonomy" id="2768069"/>
    <lineage>
        <taxon>Bacteria</taxon>
        <taxon>Bacillati</taxon>
        <taxon>Actinomycetota</taxon>
        <taxon>Actinomycetes</taxon>
        <taxon>Kitasatosporales</taxon>
        <taxon>Streptomycetaceae</taxon>
        <taxon>Streptomyces</taxon>
    </lineage>
</organism>
<feature type="region of interest" description="Disordered" evidence="1">
    <location>
        <begin position="396"/>
        <end position="434"/>
    </location>
</feature>
<keyword evidence="4" id="KW-1185">Reference proteome</keyword>
<gene>
    <name evidence="3" type="ORF">IAG42_24380</name>
</gene>
<dbReference type="AlphaFoldDB" id="A0A7H1BCF4"/>
<evidence type="ECO:0000259" key="2">
    <source>
        <dbReference type="Pfam" id="PF20028"/>
    </source>
</evidence>
<sequence>MNDCQWQARIERAGRILGSGFLIAGRTVLTCAHVVAGADGPLTVTFPNRRSERPVEARVLVGAGWHGDATAPGDLAVLELAREVDVAPARFGTESEAYAGADGRAPTLHAYGFPKSFDEGTQAAYRTVSPTRVRDEWVELVADLAHGQPLRSGFSGAALTVAGTNRVVGIVTSVTGGAGTMTGRMMPLSVMVRYWEDLVLYLPGPARLNALVEKALRTGLDCRPERLYRQAAGPWAPPVPSHELRSLPMAAWHALNAPEPEVAERFADRLEELLGESARERPGRAPAAWTPVVFTVEHSGAGEDEVRVTVSAYHEGHPHLVEEPRTLPSSEVPGYVESVIDTAIDHLPDDTDELVAFELPRPFLNWPVDRWPAGDGDPTPLGCAYPVVVTAHSRREGGRRRRLAKSWRARGDRPASGVHRVDCSDGPPPSQSDLARADVVGFAAPPGPGPRPHFDTALAKPVPVLLWPRTGCAGGHEDGTPCPGTAFLDALGTYVSGLPLDELPQHIMALRERASAQEQHWAHDIQLLWDSPRCFPAPDREALHRHCPVA</sequence>